<proteinExistence type="predicted"/>
<keyword evidence="3" id="KW-0732">Signal</keyword>
<evidence type="ECO:0000313" key="4">
    <source>
        <dbReference type="EMBL" id="CEL70342.1"/>
    </source>
</evidence>
<name>A0A0F7UQE7_NEOCL</name>
<accession>A0A0F7UQE7</accession>
<evidence type="ECO:0000256" key="2">
    <source>
        <dbReference type="SAM" id="Phobius"/>
    </source>
</evidence>
<feature type="compositionally biased region" description="Basic and acidic residues" evidence="1">
    <location>
        <begin position="261"/>
        <end position="270"/>
    </location>
</feature>
<feature type="region of interest" description="Disordered" evidence="1">
    <location>
        <begin position="48"/>
        <end position="80"/>
    </location>
</feature>
<feature type="region of interest" description="Disordered" evidence="1">
    <location>
        <begin position="93"/>
        <end position="146"/>
    </location>
</feature>
<evidence type="ECO:0000256" key="3">
    <source>
        <dbReference type="SAM" id="SignalP"/>
    </source>
</evidence>
<keyword evidence="2" id="KW-0472">Membrane</keyword>
<protein>
    <recommendedName>
        <fullName evidence="5">Transmembrane protein</fullName>
    </recommendedName>
</protein>
<keyword evidence="2" id="KW-1133">Transmembrane helix</keyword>
<sequence length="276" mass="29330">MMRRTQCSSGISMWLPSSRSLSTILISVVISASCVAGVARGVETSVDQNSQPIPVEHGLETRWPNGEVTSSGSSLEEAEGAKEIRAAIGRAFDEAGRTPDGEDGSQTTEQDLRNLISENVAFPVTDRTGEESRGHSSAPPGVPSRKASTWKLVGAVAAALGVILAASYWRNRRQKGQGRPDGVGKTADELMGEAQTDYSLQYRGVPYVPASLPPELPSSLQYDSLTLSDFSQQPHGFGGSAGENSGLNTPQNIDLGDREDEPQPLRHVADEAAQGR</sequence>
<dbReference type="PROSITE" id="PS51257">
    <property type="entry name" value="PROKAR_LIPOPROTEIN"/>
    <property type="match status" value="1"/>
</dbReference>
<dbReference type="EMBL" id="LN714486">
    <property type="protein sequence ID" value="CEL70342.1"/>
    <property type="molecule type" value="Genomic_DNA"/>
</dbReference>
<evidence type="ECO:0008006" key="5">
    <source>
        <dbReference type="Google" id="ProtNLM"/>
    </source>
</evidence>
<organism evidence="4">
    <name type="scientific">Neospora caninum (strain Liverpool)</name>
    <dbReference type="NCBI Taxonomy" id="572307"/>
    <lineage>
        <taxon>Eukaryota</taxon>
        <taxon>Sar</taxon>
        <taxon>Alveolata</taxon>
        <taxon>Apicomplexa</taxon>
        <taxon>Conoidasida</taxon>
        <taxon>Coccidia</taxon>
        <taxon>Eucoccidiorida</taxon>
        <taxon>Eimeriorina</taxon>
        <taxon>Sarcocystidae</taxon>
        <taxon>Neospora</taxon>
    </lineage>
</organism>
<feature type="transmembrane region" description="Helical" evidence="2">
    <location>
        <begin position="150"/>
        <end position="169"/>
    </location>
</feature>
<feature type="region of interest" description="Disordered" evidence="1">
    <location>
        <begin position="229"/>
        <end position="276"/>
    </location>
</feature>
<keyword evidence="2" id="KW-0812">Transmembrane</keyword>
<dbReference type="AlphaFoldDB" id="A0A0F7UQE7"/>
<reference evidence="4" key="1">
    <citation type="journal article" date="2015" name="PLoS ONE">
        <title>Comprehensive Evaluation of Toxoplasma gondii VEG and Neospora caninum LIV Genomes with Tachyzoite Stage Transcriptome and Proteome Defines Novel Transcript Features.</title>
        <authorList>
            <person name="Ramaprasad A."/>
            <person name="Mourier T."/>
            <person name="Naeem R."/>
            <person name="Malas T.B."/>
            <person name="Moussa E."/>
            <person name="Panigrahi A."/>
            <person name="Vermont S.J."/>
            <person name="Otto T.D."/>
            <person name="Wastling J."/>
            <person name="Pain A."/>
        </authorList>
    </citation>
    <scope>NUCLEOTIDE SEQUENCE</scope>
    <source>
        <strain evidence="4">Liverpool</strain>
    </source>
</reference>
<evidence type="ECO:0000256" key="1">
    <source>
        <dbReference type="SAM" id="MobiDB-lite"/>
    </source>
</evidence>
<feature type="chain" id="PRO_5002523343" description="Transmembrane protein" evidence="3">
    <location>
        <begin position="42"/>
        <end position="276"/>
    </location>
</feature>
<feature type="compositionally biased region" description="Polar residues" evidence="1">
    <location>
        <begin position="242"/>
        <end position="252"/>
    </location>
</feature>
<feature type="signal peptide" evidence="3">
    <location>
        <begin position="1"/>
        <end position="41"/>
    </location>
</feature>
<gene>
    <name evidence="4" type="ORF">BN1204_060250</name>
</gene>